<reference evidence="1 2" key="1">
    <citation type="submission" date="2024-08" db="EMBL/GenBank/DDBJ databases">
        <title>Insights into the chromosomal genome structure of Flemingia macrophylla.</title>
        <authorList>
            <person name="Ding Y."/>
            <person name="Zhao Y."/>
            <person name="Bi W."/>
            <person name="Wu M."/>
            <person name="Zhao G."/>
            <person name="Gong Y."/>
            <person name="Li W."/>
            <person name="Zhang P."/>
        </authorList>
    </citation>
    <scope>NUCLEOTIDE SEQUENCE [LARGE SCALE GENOMIC DNA]</scope>
    <source>
        <strain evidence="1">DYQJB</strain>
        <tissue evidence="1">Leaf</tissue>
    </source>
</reference>
<dbReference type="AlphaFoldDB" id="A0ABD1NKG2"/>
<gene>
    <name evidence="1" type="ORF">Fmac_002629</name>
</gene>
<name>A0ABD1NKG2_9FABA</name>
<evidence type="ECO:0000313" key="1">
    <source>
        <dbReference type="EMBL" id="KAL2348629.1"/>
    </source>
</evidence>
<organism evidence="1 2">
    <name type="scientific">Flemingia macrophylla</name>
    <dbReference type="NCBI Taxonomy" id="520843"/>
    <lineage>
        <taxon>Eukaryota</taxon>
        <taxon>Viridiplantae</taxon>
        <taxon>Streptophyta</taxon>
        <taxon>Embryophyta</taxon>
        <taxon>Tracheophyta</taxon>
        <taxon>Spermatophyta</taxon>
        <taxon>Magnoliopsida</taxon>
        <taxon>eudicotyledons</taxon>
        <taxon>Gunneridae</taxon>
        <taxon>Pentapetalae</taxon>
        <taxon>rosids</taxon>
        <taxon>fabids</taxon>
        <taxon>Fabales</taxon>
        <taxon>Fabaceae</taxon>
        <taxon>Papilionoideae</taxon>
        <taxon>50 kb inversion clade</taxon>
        <taxon>NPAAA clade</taxon>
        <taxon>indigoferoid/millettioid clade</taxon>
        <taxon>Phaseoleae</taxon>
        <taxon>Flemingia</taxon>
    </lineage>
</organism>
<comment type="caution">
    <text evidence="1">The sequence shown here is derived from an EMBL/GenBank/DDBJ whole genome shotgun (WGS) entry which is preliminary data.</text>
</comment>
<keyword evidence="2" id="KW-1185">Reference proteome</keyword>
<protein>
    <submittedName>
        <fullName evidence="1">Uncharacterized protein</fullName>
    </submittedName>
</protein>
<evidence type="ECO:0000313" key="2">
    <source>
        <dbReference type="Proteomes" id="UP001603857"/>
    </source>
</evidence>
<proteinExistence type="predicted"/>
<accession>A0ABD1NKG2</accession>
<dbReference type="Proteomes" id="UP001603857">
    <property type="component" value="Unassembled WGS sequence"/>
</dbReference>
<sequence length="52" mass="6184">MPRKVLYFFWVKIKTPINKKTLLHSETLELELDSESEVKAEREGDNEVYVVM</sequence>
<dbReference type="EMBL" id="JBGMDY010000001">
    <property type="protein sequence ID" value="KAL2348629.1"/>
    <property type="molecule type" value="Genomic_DNA"/>
</dbReference>